<name>A0A7K3LVQ5_9ACTN</name>
<accession>A0A7K3LVQ5</accession>
<keyword evidence="2" id="KW-1185">Reference proteome</keyword>
<gene>
    <name evidence="1" type="ORF">GYA93_22590</name>
</gene>
<evidence type="ECO:0000313" key="2">
    <source>
        <dbReference type="Proteomes" id="UP000466307"/>
    </source>
</evidence>
<feature type="non-terminal residue" evidence="1">
    <location>
        <position position="1"/>
    </location>
</feature>
<proteinExistence type="predicted"/>
<dbReference type="Proteomes" id="UP000466307">
    <property type="component" value="Unassembled WGS sequence"/>
</dbReference>
<evidence type="ECO:0000313" key="1">
    <source>
        <dbReference type="EMBL" id="NDK92324.1"/>
    </source>
</evidence>
<sequence length="59" mass="5972">PNLPALGAAAAAIGMVTGLDADDPLLAAARGARYRRDFPVVDIGPGPASHRTALLSLLH</sequence>
<organism evidence="1 2">
    <name type="scientific">Gordonia desulfuricans</name>
    <dbReference type="NCBI Taxonomy" id="89051"/>
    <lineage>
        <taxon>Bacteria</taxon>
        <taxon>Bacillati</taxon>
        <taxon>Actinomycetota</taxon>
        <taxon>Actinomycetes</taxon>
        <taxon>Mycobacteriales</taxon>
        <taxon>Gordoniaceae</taxon>
        <taxon>Gordonia</taxon>
    </lineage>
</organism>
<dbReference type="RefSeq" id="WP_162128905.1">
    <property type="nucleotide sequence ID" value="NZ_JAADZU010000113.1"/>
</dbReference>
<comment type="caution">
    <text evidence="1">The sequence shown here is derived from an EMBL/GenBank/DDBJ whole genome shotgun (WGS) entry which is preliminary data.</text>
</comment>
<dbReference type="EMBL" id="JAADZU010000113">
    <property type="protein sequence ID" value="NDK92324.1"/>
    <property type="molecule type" value="Genomic_DNA"/>
</dbReference>
<dbReference type="AlphaFoldDB" id="A0A7K3LVQ5"/>
<protein>
    <submittedName>
        <fullName evidence="1">Uncharacterized protein</fullName>
    </submittedName>
</protein>
<reference evidence="1 2" key="1">
    <citation type="submission" date="2020-01" db="EMBL/GenBank/DDBJ databases">
        <title>Investigation of new actinobacteria for the biodesulphurisation of diesel fuel.</title>
        <authorList>
            <person name="Athi Narayanan S.M."/>
        </authorList>
    </citation>
    <scope>NUCLEOTIDE SEQUENCE [LARGE SCALE GENOMIC DNA]</scope>
    <source>
        <strain evidence="1 2">213E</strain>
    </source>
</reference>